<keyword evidence="2" id="KW-1185">Reference proteome</keyword>
<evidence type="ECO:0000313" key="2">
    <source>
        <dbReference type="Proteomes" id="UP001281761"/>
    </source>
</evidence>
<name>A0ABQ9WU64_9EUKA</name>
<comment type="caution">
    <text evidence="1">The sequence shown here is derived from an EMBL/GenBank/DDBJ whole genome shotgun (WGS) entry which is preliminary data.</text>
</comment>
<gene>
    <name evidence="1" type="ORF">BLNAU_22050</name>
</gene>
<dbReference type="EMBL" id="JARBJD010000367">
    <property type="protein sequence ID" value="KAK2943039.1"/>
    <property type="molecule type" value="Genomic_DNA"/>
</dbReference>
<sequence>MSGDDLMGSEQSKSFVENTTTLLTHKSKWTPIQAVLKLFSFFGSLFDGPPLIERLQCDDEDIIVDTLRELQNVASESLFFEPEIVESLFLRQQDFILATFEKIGNSSPPSAVITTLARITLFPHIRIAFNSLGALFGIVQRPTQAFAVLPSPIFPSSSPHQQYSGLPFLAALPKKLRIVFSEFQNMIPTDPSHLPKFIQLTKDDRFLVSRSVYFCSISLRVIVLLLKAGPPIKVDSNVLRELILFVKEALPTILTNISTLDILIASLPSDSTPTTPYVSVDDTQVVDSLQQLRDICEDFVSDGWNFFADVTFTITDPLKLSFQSIIFDNPSFPDLILNSLKLNHEGTRKNTFVTMTNVIIDFEWMKTQFMSANLVGRMFETVDFVSLPLSESNTLFELTRFLANMFLPIGHDEEAEFEQYSLIRVSVFEPAKGFIKCMFRNSDKLILNEEDQTLLESVLCLIHNLINNMELRSDEHDASFVSEMVKWEQRTMVEMENEAAFTFSFENMLNRTKEWRHGKPERQKRREVLLREEGWDDSFELRVVGIEVDTNDPMKICATFFRIDQTFNADEF</sequence>
<accession>A0ABQ9WU64</accession>
<organism evidence="1 2">
    <name type="scientific">Blattamonas nauphoetae</name>
    <dbReference type="NCBI Taxonomy" id="2049346"/>
    <lineage>
        <taxon>Eukaryota</taxon>
        <taxon>Metamonada</taxon>
        <taxon>Preaxostyla</taxon>
        <taxon>Oxymonadida</taxon>
        <taxon>Blattamonas</taxon>
    </lineage>
</organism>
<protein>
    <submittedName>
        <fullName evidence="1">Uncharacterized protein</fullName>
    </submittedName>
</protein>
<reference evidence="1 2" key="1">
    <citation type="journal article" date="2022" name="bioRxiv">
        <title>Genomics of Preaxostyla Flagellates Illuminates Evolutionary Transitions and the Path Towards Mitochondrial Loss.</title>
        <authorList>
            <person name="Novak L.V.F."/>
            <person name="Treitli S.C."/>
            <person name="Pyrih J."/>
            <person name="Halakuc P."/>
            <person name="Pipaliya S.V."/>
            <person name="Vacek V."/>
            <person name="Brzon O."/>
            <person name="Soukal P."/>
            <person name="Eme L."/>
            <person name="Dacks J.B."/>
            <person name="Karnkowska A."/>
            <person name="Elias M."/>
            <person name="Hampl V."/>
        </authorList>
    </citation>
    <scope>NUCLEOTIDE SEQUENCE [LARGE SCALE GENOMIC DNA]</scope>
    <source>
        <strain evidence="1">NAU3</strain>
        <tissue evidence="1">Gut</tissue>
    </source>
</reference>
<proteinExistence type="predicted"/>
<dbReference type="Proteomes" id="UP001281761">
    <property type="component" value="Unassembled WGS sequence"/>
</dbReference>
<evidence type="ECO:0000313" key="1">
    <source>
        <dbReference type="EMBL" id="KAK2943039.1"/>
    </source>
</evidence>